<sequence>MADEAHEVTPKEFLEKAIKRFESFNHLTHAAVIMEIDGVI</sequence>
<comment type="caution">
    <text evidence="1">The sequence shown here is derived from an EMBL/GenBank/DDBJ whole genome shotgun (WGS) entry which is preliminary data.</text>
</comment>
<dbReference type="AlphaFoldDB" id="A0A0F9AFG3"/>
<feature type="non-terminal residue" evidence="1">
    <location>
        <position position="40"/>
    </location>
</feature>
<proteinExistence type="predicted"/>
<accession>A0A0F9AFG3</accession>
<protein>
    <submittedName>
        <fullName evidence="1">Uncharacterized protein</fullName>
    </submittedName>
</protein>
<gene>
    <name evidence="1" type="ORF">LCGC14_2656970</name>
</gene>
<name>A0A0F9AFG3_9ZZZZ</name>
<organism evidence="1">
    <name type="scientific">marine sediment metagenome</name>
    <dbReference type="NCBI Taxonomy" id="412755"/>
    <lineage>
        <taxon>unclassified sequences</taxon>
        <taxon>metagenomes</taxon>
        <taxon>ecological metagenomes</taxon>
    </lineage>
</organism>
<dbReference type="EMBL" id="LAZR01046233">
    <property type="protein sequence ID" value="KKK97020.1"/>
    <property type="molecule type" value="Genomic_DNA"/>
</dbReference>
<evidence type="ECO:0000313" key="1">
    <source>
        <dbReference type="EMBL" id="KKK97020.1"/>
    </source>
</evidence>
<reference evidence="1" key="1">
    <citation type="journal article" date="2015" name="Nature">
        <title>Complex archaea that bridge the gap between prokaryotes and eukaryotes.</title>
        <authorList>
            <person name="Spang A."/>
            <person name="Saw J.H."/>
            <person name="Jorgensen S.L."/>
            <person name="Zaremba-Niedzwiedzka K."/>
            <person name="Martijn J."/>
            <person name="Lind A.E."/>
            <person name="van Eijk R."/>
            <person name="Schleper C."/>
            <person name="Guy L."/>
            <person name="Ettema T.J."/>
        </authorList>
    </citation>
    <scope>NUCLEOTIDE SEQUENCE</scope>
</reference>